<dbReference type="EMBL" id="QXFV01003009">
    <property type="protein sequence ID" value="KAE8980859.1"/>
    <property type="molecule type" value="Genomic_DNA"/>
</dbReference>
<sequence>MMIVDVRASRPRVPGAATTVNEVSETVTVIMSDPLIEALTNVLAALKSRGSDGSRTSSLDVRRHGYDTTDDCGNVERAYECSQYSGEKSDDGYGSGPTHVRIESTTENEHRVATNGTLNVIRGMELLTPDGINQDLFHGTTTLSNKACSSVMNAGWQNNHRLLTAKTTRLRARSS</sequence>
<organism evidence="1 4">
    <name type="scientific">Phytophthora rubi</name>
    <dbReference type="NCBI Taxonomy" id="129364"/>
    <lineage>
        <taxon>Eukaryota</taxon>
        <taxon>Sar</taxon>
        <taxon>Stramenopiles</taxon>
        <taxon>Oomycota</taxon>
        <taxon>Peronosporomycetes</taxon>
        <taxon>Peronosporales</taxon>
        <taxon>Peronosporaceae</taxon>
        <taxon>Phytophthora</taxon>
    </lineage>
</organism>
<evidence type="ECO:0000313" key="3">
    <source>
        <dbReference type="Proteomes" id="UP000429607"/>
    </source>
</evidence>
<dbReference type="Proteomes" id="UP000429607">
    <property type="component" value="Unassembled WGS sequence"/>
</dbReference>
<reference evidence="3 4" key="1">
    <citation type="submission" date="2018-09" db="EMBL/GenBank/DDBJ databases">
        <title>Genomic investigation of the strawberry pathogen Phytophthora fragariae indicates pathogenicity is determined by transcriptional variation in three key races.</title>
        <authorList>
            <person name="Adams T.M."/>
            <person name="Armitage A.D."/>
            <person name="Sobczyk M.K."/>
            <person name="Bates H.J."/>
            <person name="Dunwell J.M."/>
            <person name="Nellist C.F."/>
            <person name="Harrison R.J."/>
        </authorList>
    </citation>
    <scope>NUCLEOTIDE SEQUENCE [LARGE SCALE GENOMIC DNA]</scope>
    <source>
        <strain evidence="2 3">SCRP249</strain>
        <strain evidence="1 4">SCRP324</strain>
    </source>
</reference>
<protein>
    <submittedName>
        <fullName evidence="1">Uncharacterized protein</fullName>
    </submittedName>
</protein>
<evidence type="ECO:0000313" key="4">
    <source>
        <dbReference type="Proteomes" id="UP000435112"/>
    </source>
</evidence>
<accession>A0A6A3I3Y4</accession>
<evidence type="ECO:0000313" key="1">
    <source>
        <dbReference type="EMBL" id="KAE8975665.1"/>
    </source>
</evidence>
<dbReference type="Proteomes" id="UP000435112">
    <property type="component" value="Unassembled WGS sequence"/>
</dbReference>
<proteinExistence type="predicted"/>
<comment type="caution">
    <text evidence="1">The sequence shown here is derived from an EMBL/GenBank/DDBJ whole genome shotgun (WGS) entry which is preliminary data.</text>
</comment>
<evidence type="ECO:0000313" key="2">
    <source>
        <dbReference type="EMBL" id="KAE8980859.1"/>
    </source>
</evidence>
<dbReference type="AlphaFoldDB" id="A0A6A3I3Y4"/>
<gene>
    <name evidence="2" type="ORF">PR001_g24175</name>
    <name evidence="1" type="ORF">PR002_g25541</name>
</gene>
<dbReference type="EMBL" id="QXFU01003404">
    <property type="protein sequence ID" value="KAE8975665.1"/>
    <property type="molecule type" value="Genomic_DNA"/>
</dbReference>
<name>A0A6A3I3Y4_9STRA</name>